<dbReference type="EMBL" id="JANBQB010000384">
    <property type="protein sequence ID" value="KAJ1976969.1"/>
    <property type="molecule type" value="Genomic_DNA"/>
</dbReference>
<evidence type="ECO:0000256" key="5">
    <source>
        <dbReference type="ARBA" id="ARBA00022840"/>
    </source>
</evidence>
<reference evidence="7" key="1">
    <citation type="submission" date="2022-07" db="EMBL/GenBank/DDBJ databases">
        <title>Phylogenomic reconstructions and comparative analyses of Kickxellomycotina fungi.</title>
        <authorList>
            <person name="Reynolds N.K."/>
            <person name="Stajich J.E."/>
            <person name="Barry K."/>
            <person name="Grigoriev I.V."/>
            <person name="Crous P."/>
            <person name="Smith M.E."/>
        </authorList>
    </citation>
    <scope>NUCLEOTIDE SEQUENCE</scope>
    <source>
        <strain evidence="7">RSA 567</strain>
    </source>
</reference>
<keyword evidence="2" id="KW-0808">Transferase</keyword>
<evidence type="ECO:0000259" key="6">
    <source>
        <dbReference type="PROSITE" id="PS50011"/>
    </source>
</evidence>
<dbReference type="InterPro" id="IPR000719">
    <property type="entry name" value="Prot_kinase_dom"/>
</dbReference>
<dbReference type="GO" id="GO:0004674">
    <property type="term" value="F:protein serine/threonine kinase activity"/>
    <property type="evidence" value="ECO:0007669"/>
    <property type="project" value="UniProtKB-KW"/>
</dbReference>
<evidence type="ECO:0000313" key="7">
    <source>
        <dbReference type="EMBL" id="KAJ1976969.1"/>
    </source>
</evidence>
<evidence type="ECO:0000256" key="1">
    <source>
        <dbReference type="ARBA" id="ARBA00022527"/>
    </source>
</evidence>
<sequence>MLSATAQPSGLFFSPKDYGTAGRSKNPLMNLFKRYTHKTITPEPSHESTHSFTASDSEFDNDATLTAYRSTVAQRQLGSPIQHVPTGFVQARYGQAQKLLGSGTGGSVYLHQLDQRRLAVKVFTPAASGARASPEAALQRLNDEASLSLALHHPNVIRTYDYVREADGTFYSVMEHCPNDLFDLVEGNRLTSDDIDHYFVQLVQGVYHMHSVNVAHRDLKLDNVCLTEDGQIKVIDFGCATFFDPLAPAASGVCGSDPYIAPEIFQGQSYDPRKADVWALAVILLSMMSNHFPWEVARSTDPNFRMYLCHRDAMVDHWMVQKPEAAATIKRMLALNPADRPTTAELLADPWLQTVLAHHSADHYPLTALVAAVPIPTASHPSLATTVCTLPPSPSSSVSDCDLPADALKTGIATGYYAHYASAPHHR</sequence>
<keyword evidence="4 7" id="KW-0418">Kinase</keyword>
<dbReference type="Gene3D" id="1.10.510.10">
    <property type="entry name" value="Transferase(Phosphotransferase) domain 1"/>
    <property type="match status" value="1"/>
</dbReference>
<proteinExistence type="predicted"/>
<evidence type="ECO:0000313" key="8">
    <source>
        <dbReference type="Proteomes" id="UP001151582"/>
    </source>
</evidence>
<protein>
    <submittedName>
        <fullName evidence="7">Serine/threonine protein kinase</fullName>
    </submittedName>
</protein>
<dbReference type="SUPFAM" id="SSF56112">
    <property type="entry name" value="Protein kinase-like (PK-like)"/>
    <property type="match status" value="1"/>
</dbReference>
<dbReference type="PANTHER" id="PTHR24345">
    <property type="entry name" value="SERINE/THREONINE-PROTEIN KINASE PLK"/>
    <property type="match status" value="1"/>
</dbReference>
<dbReference type="PROSITE" id="PS50011">
    <property type="entry name" value="PROTEIN_KINASE_DOM"/>
    <property type="match status" value="1"/>
</dbReference>
<dbReference type="InterPro" id="IPR008271">
    <property type="entry name" value="Ser/Thr_kinase_AS"/>
</dbReference>
<dbReference type="SMART" id="SM00220">
    <property type="entry name" value="S_TKc"/>
    <property type="match status" value="1"/>
</dbReference>
<dbReference type="GO" id="GO:0005634">
    <property type="term" value="C:nucleus"/>
    <property type="evidence" value="ECO:0007669"/>
    <property type="project" value="TreeGrafter"/>
</dbReference>
<dbReference type="Pfam" id="PF00069">
    <property type="entry name" value="Pkinase"/>
    <property type="match status" value="1"/>
</dbReference>
<evidence type="ECO:0000256" key="4">
    <source>
        <dbReference type="ARBA" id="ARBA00022777"/>
    </source>
</evidence>
<dbReference type="AlphaFoldDB" id="A0A9W8B078"/>
<gene>
    <name evidence="7" type="primary">HRK1_3</name>
    <name evidence="7" type="ORF">H4R34_003774</name>
</gene>
<evidence type="ECO:0000256" key="2">
    <source>
        <dbReference type="ARBA" id="ARBA00022679"/>
    </source>
</evidence>
<dbReference type="Proteomes" id="UP001151582">
    <property type="component" value="Unassembled WGS sequence"/>
</dbReference>
<dbReference type="InterPro" id="IPR011009">
    <property type="entry name" value="Kinase-like_dom_sf"/>
</dbReference>
<dbReference type="PANTHER" id="PTHR24345:SF0">
    <property type="entry name" value="CELL CYCLE SERINE_THREONINE-PROTEIN KINASE CDC5_MSD2"/>
    <property type="match status" value="1"/>
</dbReference>
<dbReference type="GO" id="GO:0005524">
    <property type="term" value="F:ATP binding"/>
    <property type="evidence" value="ECO:0007669"/>
    <property type="project" value="UniProtKB-KW"/>
</dbReference>
<feature type="domain" description="Protein kinase" evidence="6">
    <location>
        <begin position="94"/>
        <end position="352"/>
    </location>
</feature>
<organism evidence="7 8">
    <name type="scientific">Dimargaris verticillata</name>
    <dbReference type="NCBI Taxonomy" id="2761393"/>
    <lineage>
        <taxon>Eukaryota</taxon>
        <taxon>Fungi</taxon>
        <taxon>Fungi incertae sedis</taxon>
        <taxon>Zoopagomycota</taxon>
        <taxon>Kickxellomycotina</taxon>
        <taxon>Dimargaritomycetes</taxon>
        <taxon>Dimargaritales</taxon>
        <taxon>Dimargaritaceae</taxon>
        <taxon>Dimargaris</taxon>
    </lineage>
</organism>
<comment type="caution">
    <text evidence="7">The sequence shown here is derived from an EMBL/GenBank/DDBJ whole genome shotgun (WGS) entry which is preliminary data.</text>
</comment>
<accession>A0A9W8B078</accession>
<evidence type="ECO:0000256" key="3">
    <source>
        <dbReference type="ARBA" id="ARBA00022741"/>
    </source>
</evidence>
<keyword evidence="8" id="KW-1185">Reference proteome</keyword>
<keyword evidence="1 7" id="KW-0723">Serine/threonine-protein kinase</keyword>
<dbReference type="PROSITE" id="PS00108">
    <property type="entry name" value="PROTEIN_KINASE_ST"/>
    <property type="match status" value="1"/>
</dbReference>
<keyword evidence="5" id="KW-0067">ATP-binding</keyword>
<name>A0A9W8B078_9FUNG</name>
<keyword evidence="3" id="KW-0547">Nucleotide-binding</keyword>
<dbReference type="OrthoDB" id="6513151at2759"/>